<evidence type="ECO:0000256" key="2">
    <source>
        <dbReference type="SAM" id="SignalP"/>
    </source>
</evidence>
<dbReference type="PROSITE" id="PS51257">
    <property type="entry name" value="PROKAR_LIPOPROTEIN"/>
    <property type="match status" value="1"/>
</dbReference>
<evidence type="ECO:0000313" key="3">
    <source>
        <dbReference type="EMBL" id="XCC62397.1"/>
    </source>
</evidence>
<dbReference type="EMBL" id="CP117826">
    <property type="protein sequence ID" value="XCC62397.1"/>
    <property type="molecule type" value="Genomic_DNA"/>
</dbReference>
<feature type="chain" id="PRO_5043862876" evidence="2">
    <location>
        <begin position="21"/>
        <end position="243"/>
    </location>
</feature>
<dbReference type="RefSeq" id="WP_353423523.1">
    <property type="nucleotide sequence ID" value="NZ_CP117826.1"/>
</dbReference>
<dbReference type="AlphaFoldDB" id="A0AAU8A8G3"/>
<keyword evidence="2" id="KW-0732">Signal</keyword>
<accession>A0AAU8A8G3</accession>
<reference evidence="3" key="1">
    <citation type="submission" date="2023-02" db="EMBL/GenBank/DDBJ databases">
        <title>Gut commensal Christensenella minuta modulates host metabolism via a new class of secondary bile acids.</title>
        <authorList>
            <person name="Liu C."/>
        </authorList>
    </citation>
    <scope>NUCLEOTIDE SEQUENCE</scope>
    <source>
        <strain evidence="3">CA70</strain>
    </source>
</reference>
<proteinExistence type="predicted"/>
<feature type="signal peptide" evidence="2">
    <location>
        <begin position="1"/>
        <end position="20"/>
    </location>
</feature>
<protein>
    <submittedName>
        <fullName evidence="3">Uncharacterized protein</fullName>
    </submittedName>
</protein>
<evidence type="ECO:0000256" key="1">
    <source>
        <dbReference type="SAM" id="MobiDB-lite"/>
    </source>
</evidence>
<gene>
    <name evidence="3" type="ORF">PUP29_00180</name>
</gene>
<name>A0AAU8A8G3_9FIRM</name>
<organism evidence="3">
    <name type="scientific">Christensenella massiliensis</name>
    <dbReference type="NCBI Taxonomy" id="1805714"/>
    <lineage>
        <taxon>Bacteria</taxon>
        <taxon>Bacillati</taxon>
        <taxon>Bacillota</taxon>
        <taxon>Clostridia</taxon>
        <taxon>Christensenellales</taxon>
        <taxon>Christensenellaceae</taxon>
        <taxon>Christensenella</taxon>
    </lineage>
</organism>
<sequence length="243" mass="25081">MKRKSVLCIILCILMVIAAAGCAPKPGQSGSTTNGGTDSAALLPQQTVAIPQESAPEESAPQYTLPPAPEETVEPAEEATPGNAPEETAEPSRAAGLDWLDFAGKAMEPEEIASMLGETYRDGEGLAGGGSDATYTCRDTSFRLLQTDGARLVVEVAQRSAASPVSIGGASVGMDAVQAQGALEAAGYAQNMDIWNGNANLYFEKTDAQGVLCFVELQISGDTVAQARGLWGAAAEEERASLA</sequence>
<feature type="region of interest" description="Disordered" evidence="1">
    <location>
        <begin position="52"/>
        <end position="92"/>
    </location>
</feature>